<keyword evidence="1" id="KW-1133">Transmembrane helix</keyword>
<dbReference type="SUPFAM" id="SSF63411">
    <property type="entry name" value="LuxS/MPP-like metallohydrolase"/>
    <property type="match status" value="1"/>
</dbReference>
<evidence type="ECO:0000256" key="1">
    <source>
        <dbReference type="SAM" id="Phobius"/>
    </source>
</evidence>
<keyword evidence="1" id="KW-0812">Transmembrane</keyword>
<keyword evidence="1" id="KW-0472">Membrane</keyword>
<reference evidence="2 3" key="1">
    <citation type="submission" date="2018-04" db="EMBL/GenBank/DDBJ databases">
        <title>Genomic Encyclopedia of Archaeal and Bacterial Type Strains, Phase II (KMG-II): from individual species to whole genera.</title>
        <authorList>
            <person name="Goeker M."/>
        </authorList>
    </citation>
    <scope>NUCLEOTIDE SEQUENCE [LARGE SCALE GENOMIC DNA]</scope>
    <source>
        <strain evidence="2 3">DSM 18064</strain>
    </source>
</reference>
<dbReference type="Proteomes" id="UP000243859">
    <property type="component" value="Unassembled WGS sequence"/>
</dbReference>
<sequence>MTDCFGKSVLQHCQLARQRKRPSNHCQVPSVVVGSAVLLAGLGAALIQAWQGNNSADSSIRILAADRETASVHVIFAYDSAALEAHYLEHLVWLNAVGAERAADRHSNAWTSDTAVGYWLSGAPEDLPDLLETLKGVFDPINLPSEFAGKERDIVLREYEFRMTDNPDAQAGEAMKAFLYDGNVIAVSPIGTPDEIMMLDYDAARAVHAATHVPANARLVVIGDVTERRLRRAMRDAGWPEMEPADVAPPPFELVAPETTTLRYPDPDAAPRMGWRRVVALPEPVQFDLLEAQTALLRDILDTNLPGGLAGPLRFDAAVARSFDVQVWPIDEDNIEISFSAAPDAGVSLTQLKTAFEDTLSEVANGGIPEATYSRVLNRFDGFWPDWDDDDETSRWMADYVLDRVSNLRGALSKRELQRLHRGLSLDTTNELLRQLAGDGRTAIAFIGPEESFE</sequence>
<dbReference type="GO" id="GO:0046872">
    <property type="term" value="F:metal ion binding"/>
    <property type="evidence" value="ECO:0007669"/>
    <property type="project" value="InterPro"/>
</dbReference>
<dbReference type="AlphaFoldDB" id="A0A2T5BX24"/>
<comment type="caution">
    <text evidence="2">The sequence shown here is derived from an EMBL/GenBank/DDBJ whole genome shotgun (WGS) entry which is preliminary data.</text>
</comment>
<feature type="transmembrane region" description="Helical" evidence="1">
    <location>
        <begin position="28"/>
        <end position="50"/>
    </location>
</feature>
<evidence type="ECO:0000313" key="3">
    <source>
        <dbReference type="Proteomes" id="UP000243859"/>
    </source>
</evidence>
<proteinExistence type="predicted"/>
<organism evidence="2 3">
    <name type="scientific">Rhodovulum imhoffii</name>
    <dbReference type="NCBI Taxonomy" id="365340"/>
    <lineage>
        <taxon>Bacteria</taxon>
        <taxon>Pseudomonadati</taxon>
        <taxon>Pseudomonadota</taxon>
        <taxon>Alphaproteobacteria</taxon>
        <taxon>Rhodobacterales</taxon>
        <taxon>Paracoccaceae</taxon>
        <taxon>Rhodovulum</taxon>
    </lineage>
</organism>
<evidence type="ECO:0000313" key="2">
    <source>
        <dbReference type="EMBL" id="PTN04150.1"/>
    </source>
</evidence>
<dbReference type="Gene3D" id="3.30.830.10">
    <property type="entry name" value="Metalloenzyme, LuxS/M16 peptidase-like"/>
    <property type="match status" value="1"/>
</dbReference>
<name>A0A2T5BX24_9RHOB</name>
<dbReference type="EMBL" id="QAAA01000001">
    <property type="protein sequence ID" value="PTN04150.1"/>
    <property type="molecule type" value="Genomic_DNA"/>
</dbReference>
<keyword evidence="3" id="KW-1185">Reference proteome</keyword>
<dbReference type="OrthoDB" id="7860197at2"/>
<dbReference type="InterPro" id="IPR011249">
    <property type="entry name" value="Metalloenz_LuxS/M16"/>
</dbReference>
<dbReference type="RefSeq" id="WP_146159668.1">
    <property type="nucleotide sequence ID" value="NZ_NHSI01000033.1"/>
</dbReference>
<gene>
    <name evidence="2" type="ORF">C8N32_101349</name>
</gene>
<accession>A0A2T5BX24</accession>
<protein>
    <submittedName>
        <fullName evidence="2">Putative Zn-dependent peptidase</fullName>
    </submittedName>
</protein>